<dbReference type="PANTHER" id="PTHR11452:SF61">
    <property type="entry name" value="ALPHA-GALACTOSIDASE B-RELATED"/>
    <property type="match status" value="1"/>
</dbReference>
<dbReference type="SUPFAM" id="SSF51011">
    <property type="entry name" value="Glycosyl hydrolase domain"/>
    <property type="match status" value="1"/>
</dbReference>
<dbReference type="SUPFAM" id="SSF51445">
    <property type="entry name" value="(Trans)glycosidases"/>
    <property type="match status" value="1"/>
</dbReference>
<dbReference type="GO" id="GO:0004557">
    <property type="term" value="F:alpha-galactosidase activity"/>
    <property type="evidence" value="ECO:0007669"/>
    <property type="project" value="UniProtKB-EC"/>
</dbReference>
<evidence type="ECO:0000313" key="10">
    <source>
        <dbReference type="EMBL" id="KAF4301316.1"/>
    </source>
</evidence>
<dbReference type="Pfam" id="PF16499">
    <property type="entry name" value="Melibiase_2"/>
    <property type="match status" value="2"/>
</dbReference>
<evidence type="ECO:0000313" key="11">
    <source>
        <dbReference type="Proteomes" id="UP000572817"/>
    </source>
</evidence>
<evidence type="ECO:0000256" key="8">
    <source>
        <dbReference type="SAM" id="MobiDB-lite"/>
    </source>
</evidence>
<dbReference type="PRINTS" id="PR00740">
    <property type="entry name" value="GLHYDRLASE27"/>
</dbReference>
<proteinExistence type="inferred from homology"/>
<dbReference type="PANTHER" id="PTHR11452">
    <property type="entry name" value="ALPHA-GALACTOSIDASE/ALPHA-N-ACETYLGALACTOSAMINIDASE"/>
    <property type="match status" value="1"/>
</dbReference>
<evidence type="ECO:0000256" key="6">
    <source>
        <dbReference type="ARBA" id="ARBA00023295"/>
    </source>
</evidence>
<accession>A0A8H4N085</accession>
<protein>
    <recommendedName>
        <fullName evidence="3 7">Alpha-galactosidase</fullName>
        <ecNumber evidence="3 7">3.2.1.22</ecNumber>
    </recommendedName>
    <alternativeName>
        <fullName evidence="7">Melibiase</fullName>
    </alternativeName>
</protein>
<dbReference type="Proteomes" id="UP000572817">
    <property type="component" value="Unassembled WGS sequence"/>
</dbReference>
<comment type="caution">
    <text evidence="10">The sequence shown here is derived from an EMBL/GenBank/DDBJ whole genome shotgun (WGS) entry which is preliminary data.</text>
</comment>
<evidence type="ECO:0000256" key="7">
    <source>
        <dbReference type="RuleBase" id="RU361168"/>
    </source>
</evidence>
<dbReference type="GO" id="GO:0005737">
    <property type="term" value="C:cytoplasm"/>
    <property type="evidence" value="ECO:0007669"/>
    <property type="project" value="TreeGrafter"/>
</dbReference>
<dbReference type="InterPro" id="IPR013780">
    <property type="entry name" value="Glyco_hydro_b"/>
</dbReference>
<feature type="region of interest" description="Disordered" evidence="8">
    <location>
        <begin position="147"/>
        <end position="185"/>
    </location>
</feature>
<dbReference type="InterPro" id="IPR013785">
    <property type="entry name" value="Aldolase_TIM"/>
</dbReference>
<dbReference type="AlphaFoldDB" id="A0A8H4N085"/>
<dbReference type="Gene3D" id="2.60.40.1180">
    <property type="entry name" value="Golgi alpha-mannosidase II"/>
    <property type="match status" value="1"/>
</dbReference>
<evidence type="ECO:0000256" key="1">
    <source>
        <dbReference type="ARBA" id="ARBA00001255"/>
    </source>
</evidence>
<reference evidence="10" key="1">
    <citation type="submission" date="2020-04" db="EMBL/GenBank/DDBJ databases">
        <title>Genome Assembly and Annotation of Botryosphaeria dothidea sdau 11-99, a Latent Pathogen of Apple Fruit Ring Rot in China.</title>
        <authorList>
            <person name="Yu C."/>
            <person name="Diao Y."/>
            <person name="Lu Q."/>
            <person name="Zhao J."/>
            <person name="Cui S."/>
            <person name="Peng C."/>
            <person name="He B."/>
            <person name="Liu H."/>
        </authorList>
    </citation>
    <scope>NUCLEOTIDE SEQUENCE [LARGE SCALE GENOMIC DNA]</scope>
    <source>
        <strain evidence="10">Sdau11-99</strain>
    </source>
</reference>
<dbReference type="OrthoDB" id="5795902at2759"/>
<dbReference type="Pfam" id="PF17801">
    <property type="entry name" value="Melibiase_C"/>
    <property type="match status" value="1"/>
</dbReference>
<dbReference type="InterPro" id="IPR002241">
    <property type="entry name" value="Glyco_hydro_27"/>
</dbReference>
<comment type="similarity">
    <text evidence="2 7">Belongs to the glycosyl hydrolase 27 family.</text>
</comment>
<feature type="compositionally biased region" description="Low complexity" evidence="8">
    <location>
        <begin position="149"/>
        <end position="164"/>
    </location>
</feature>
<keyword evidence="4" id="KW-0732">Signal</keyword>
<keyword evidence="11" id="KW-1185">Reference proteome</keyword>
<dbReference type="InterPro" id="IPR041233">
    <property type="entry name" value="Melibiase_C"/>
</dbReference>
<dbReference type="GO" id="GO:0016139">
    <property type="term" value="P:glycoside catabolic process"/>
    <property type="evidence" value="ECO:0007669"/>
    <property type="project" value="TreeGrafter"/>
</dbReference>
<keyword evidence="5 7" id="KW-0378">Hydrolase</keyword>
<comment type="catalytic activity">
    <reaction evidence="1 7">
        <text>Hydrolysis of terminal, non-reducing alpha-D-galactose residues in alpha-D-galactosides, including galactose oligosaccharides, galactomannans and galactolipids.</text>
        <dbReference type="EC" id="3.2.1.22"/>
    </reaction>
</comment>
<sequence length="399" mass="44173">MASKITASVGFRLWDGNSWNEFACNISERQFLTAANKFIELGFKDAGYEYVNIDDCCSAGDITCAGYPASLGNEEIDAATWAEWGNRLYVTFALKSPQRTTETYQYNLVQDLKYDNCGVLSNWTDECSFCVPDSTNDQRLRQRHLYQQPPASAAPTTTGTTPHRGPLPPHARRARAPKPHHPLQPVRLGQADVQSCGNATGSSWRMSGDITASWPRILEILNENSFYLNNVDFWGHPDADMLEVGNGDLTLAEARSHFALWAAMKSPLLIGTALDTLSQDNVDIMLNKYLIAFHQDTVYGKPAAPYKWGTNPDWTFDAERPAEYWAGESVNGTLVLILNTDNGTVEKTSSWAEVPGLSGDAKYQVTNVWTEEDLGCIGDGVTLQVEAHDTAALWIRESC</sequence>
<dbReference type="InterPro" id="IPR017853">
    <property type="entry name" value="GH"/>
</dbReference>
<keyword evidence="7" id="KW-1015">Disulfide bond</keyword>
<dbReference type="EC" id="3.2.1.22" evidence="3 7"/>
<evidence type="ECO:0000259" key="9">
    <source>
        <dbReference type="Pfam" id="PF17801"/>
    </source>
</evidence>
<feature type="domain" description="Alpha galactosidase C-terminal" evidence="9">
    <location>
        <begin position="321"/>
        <end position="394"/>
    </location>
</feature>
<dbReference type="GO" id="GO:0009311">
    <property type="term" value="P:oligosaccharide metabolic process"/>
    <property type="evidence" value="ECO:0007669"/>
    <property type="project" value="TreeGrafter"/>
</dbReference>
<evidence type="ECO:0000256" key="5">
    <source>
        <dbReference type="ARBA" id="ARBA00022801"/>
    </source>
</evidence>
<dbReference type="EMBL" id="WWBZ02000082">
    <property type="protein sequence ID" value="KAF4301316.1"/>
    <property type="molecule type" value="Genomic_DNA"/>
</dbReference>
<gene>
    <name evidence="10" type="ORF">GTA08_BOTSDO11421</name>
</gene>
<keyword evidence="6 7" id="KW-0326">Glycosidase</keyword>
<organism evidence="10 11">
    <name type="scientific">Botryosphaeria dothidea</name>
    <dbReference type="NCBI Taxonomy" id="55169"/>
    <lineage>
        <taxon>Eukaryota</taxon>
        <taxon>Fungi</taxon>
        <taxon>Dikarya</taxon>
        <taxon>Ascomycota</taxon>
        <taxon>Pezizomycotina</taxon>
        <taxon>Dothideomycetes</taxon>
        <taxon>Dothideomycetes incertae sedis</taxon>
        <taxon>Botryosphaeriales</taxon>
        <taxon>Botryosphaeriaceae</taxon>
        <taxon>Botryosphaeria</taxon>
    </lineage>
</organism>
<feature type="compositionally biased region" description="Basic residues" evidence="8">
    <location>
        <begin position="170"/>
        <end position="181"/>
    </location>
</feature>
<dbReference type="Gene3D" id="3.20.20.70">
    <property type="entry name" value="Aldolase class I"/>
    <property type="match status" value="2"/>
</dbReference>
<evidence type="ECO:0000256" key="4">
    <source>
        <dbReference type="ARBA" id="ARBA00022729"/>
    </source>
</evidence>
<evidence type="ECO:0000256" key="2">
    <source>
        <dbReference type="ARBA" id="ARBA00009743"/>
    </source>
</evidence>
<name>A0A8H4N085_9PEZI</name>
<evidence type="ECO:0000256" key="3">
    <source>
        <dbReference type="ARBA" id="ARBA00012755"/>
    </source>
</evidence>